<sequence length="478" mass="49150">MPNETATSPGGASRALETARTLANALWFPVLFAAGFMFCYLLPFHSPAPHELPVAVQGEEAAAAVSVALEDASPGGFDVLPTDAPEQEVLDRDAVAAYDPAHHELYVAGSLGAALQQTAVSTFTPVAAQDGAELEVTDAAPAAPGDGMGMSLFYLVLTWTLTGYISVIMLSAHAPHLRRRAKVLTVAGFGAFTSVFCYTVADVLDAIPHDLSVIPIAFLLTQAVSWTCLGLAPFVTKWLPGVAMTVFVLLSMPSSGGAIPLPMVPEFFQSLHPVLPMGRALDAIRAVLYFDGAGLWPAVAVLGGWLALGALLLAAATVRERSRRRAPGAHAGGRTGGAVSEEADDAAGDGPGADAAPSLIGRVTDTSGRPVAGAVVSVVDHAGRHVAALESGTDGAYSGTGLPGDRLTLLASAPGHSPRVARVTLDHGGLVHLDFALYPDDAAVRAPESGVSEGFLPVSGRRVPLGRRVREMNGGGTA</sequence>
<dbReference type="Proteomes" id="UP001165685">
    <property type="component" value="Unassembled WGS sequence"/>
</dbReference>
<dbReference type="EMBL" id="JAQFWP010000001">
    <property type="protein sequence ID" value="MDA2803071.1"/>
    <property type="molecule type" value="Genomic_DNA"/>
</dbReference>
<dbReference type="Gene3D" id="2.60.40.1120">
    <property type="entry name" value="Carboxypeptidase-like, regulatory domain"/>
    <property type="match status" value="1"/>
</dbReference>
<proteinExistence type="predicted"/>
<evidence type="ECO:0000313" key="3">
    <source>
        <dbReference type="EMBL" id="MDA2803071.1"/>
    </source>
</evidence>
<dbReference type="Pfam" id="PF13620">
    <property type="entry name" value="CarboxypepD_reg"/>
    <property type="match status" value="1"/>
</dbReference>
<organism evidence="3 4">
    <name type="scientific">Nocardiopsis suaedae</name>
    <dbReference type="NCBI Taxonomy" id="3018444"/>
    <lineage>
        <taxon>Bacteria</taxon>
        <taxon>Bacillati</taxon>
        <taxon>Actinomycetota</taxon>
        <taxon>Actinomycetes</taxon>
        <taxon>Streptosporangiales</taxon>
        <taxon>Nocardiopsidaceae</taxon>
        <taxon>Nocardiopsis</taxon>
    </lineage>
</organism>
<keyword evidence="4" id="KW-1185">Reference proteome</keyword>
<keyword evidence="2" id="KW-1133">Transmembrane helix</keyword>
<feature type="transmembrane region" description="Helical" evidence="2">
    <location>
        <begin position="213"/>
        <end position="235"/>
    </location>
</feature>
<protein>
    <submittedName>
        <fullName evidence="3">Carboxypeptidase regulatory-like domain-containing protein</fullName>
    </submittedName>
</protein>
<keyword evidence="2" id="KW-0472">Membrane</keyword>
<feature type="region of interest" description="Disordered" evidence="1">
    <location>
        <begin position="323"/>
        <end position="364"/>
    </location>
</feature>
<dbReference type="InterPro" id="IPR008969">
    <property type="entry name" value="CarboxyPept-like_regulatory"/>
</dbReference>
<dbReference type="SUPFAM" id="SSF49464">
    <property type="entry name" value="Carboxypeptidase regulatory domain-like"/>
    <property type="match status" value="1"/>
</dbReference>
<evidence type="ECO:0000256" key="2">
    <source>
        <dbReference type="SAM" id="Phobius"/>
    </source>
</evidence>
<comment type="caution">
    <text evidence="3">The sequence shown here is derived from an EMBL/GenBank/DDBJ whole genome shotgun (WGS) entry which is preliminary data.</text>
</comment>
<feature type="transmembrane region" description="Helical" evidence="2">
    <location>
        <begin position="21"/>
        <end position="43"/>
    </location>
</feature>
<feature type="transmembrane region" description="Helical" evidence="2">
    <location>
        <begin position="183"/>
        <end position="201"/>
    </location>
</feature>
<gene>
    <name evidence="3" type="ORF">O4U47_00985</name>
</gene>
<feature type="transmembrane region" description="Helical" evidence="2">
    <location>
        <begin position="242"/>
        <end position="263"/>
    </location>
</feature>
<feature type="transmembrane region" description="Helical" evidence="2">
    <location>
        <begin position="295"/>
        <end position="316"/>
    </location>
</feature>
<feature type="transmembrane region" description="Helical" evidence="2">
    <location>
        <begin position="152"/>
        <end position="171"/>
    </location>
</feature>
<dbReference type="RefSeq" id="WP_270675154.1">
    <property type="nucleotide sequence ID" value="NZ_JAQFWP010000001.1"/>
</dbReference>
<accession>A0ABT4TEP5</accession>
<evidence type="ECO:0000313" key="4">
    <source>
        <dbReference type="Proteomes" id="UP001165685"/>
    </source>
</evidence>
<reference evidence="3" key="1">
    <citation type="submission" date="2023-01" db="EMBL/GenBank/DDBJ databases">
        <title>Draft genome sequence of Nocardiopsis sp. LSu2-4 isolated from halophytes.</title>
        <authorList>
            <person name="Duangmal K."/>
            <person name="Chantavorakit T."/>
        </authorList>
    </citation>
    <scope>NUCLEOTIDE SEQUENCE</scope>
    <source>
        <strain evidence="3">LSu2-4</strain>
    </source>
</reference>
<keyword evidence="2" id="KW-0812">Transmembrane</keyword>
<name>A0ABT4TEP5_9ACTN</name>
<evidence type="ECO:0000256" key="1">
    <source>
        <dbReference type="SAM" id="MobiDB-lite"/>
    </source>
</evidence>